<dbReference type="Proteomes" id="UP000246352">
    <property type="component" value="Unassembled WGS sequence"/>
</dbReference>
<proteinExistence type="predicted"/>
<gene>
    <name evidence="2" type="ORF">DFR52_105159</name>
</gene>
<feature type="domain" description="Fido" evidence="1">
    <location>
        <begin position="7"/>
        <end position="121"/>
    </location>
</feature>
<dbReference type="PANTHER" id="PTHR39426:SF1">
    <property type="entry name" value="HOMOLOGY TO DEATH-ON-CURING PROTEIN OF PHAGE P1"/>
    <property type="match status" value="1"/>
</dbReference>
<dbReference type="PANTHER" id="PTHR39426">
    <property type="entry name" value="HOMOLOGY TO DEATH-ON-CURING PROTEIN OF PHAGE P1"/>
    <property type="match status" value="1"/>
</dbReference>
<name>A0A317PEX6_9HYPH</name>
<dbReference type="InterPro" id="IPR006440">
    <property type="entry name" value="Doc"/>
</dbReference>
<evidence type="ECO:0000313" key="3">
    <source>
        <dbReference type="Proteomes" id="UP000246352"/>
    </source>
</evidence>
<dbReference type="EMBL" id="QGTR01000005">
    <property type="protein sequence ID" value="PWV98180.1"/>
    <property type="molecule type" value="Genomic_DNA"/>
</dbReference>
<sequence>MADTVYLDIEDVMAIHARQLERFGGAGGIRDAGLVDSAVRRPQSGYYSDLIEEAAALWESLTGNHCFVDGNKRVGFACAHVFLRLNGHKLSAPEDEIIRFIYASLEARSFDKDTLDRWLRRHARTV</sequence>
<dbReference type="RefSeq" id="WP_110033602.1">
    <property type="nucleotide sequence ID" value="NZ_QGTR01000005.1"/>
</dbReference>
<reference evidence="2 3" key="1">
    <citation type="submission" date="2018-05" db="EMBL/GenBank/DDBJ databases">
        <title>Genomic Encyclopedia of Type Strains, Phase IV (KMG-IV): sequencing the most valuable type-strain genomes for metagenomic binning, comparative biology and taxonomic classification.</title>
        <authorList>
            <person name="Goeker M."/>
        </authorList>
    </citation>
    <scope>NUCLEOTIDE SEQUENCE [LARGE SCALE GENOMIC DNA]</scope>
    <source>
        <strain evidence="2 3">DSM 16791</strain>
    </source>
</reference>
<dbReference type="PIRSF" id="PIRSF018297">
    <property type="entry name" value="Doc"/>
    <property type="match status" value="1"/>
</dbReference>
<dbReference type="OrthoDB" id="9802752at2"/>
<dbReference type="InterPro" id="IPR036597">
    <property type="entry name" value="Fido-like_dom_sf"/>
</dbReference>
<dbReference type="NCBIfam" id="TIGR01550">
    <property type="entry name" value="DOC_P1"/>
    <property type="match status" value="1"/>
</dbReference>
<organism evidence="2 3">
    <name type="scientific">Hoeflea marina</name>
    <dbReference type="NCBI Taxonomy" id="274592"/>
    <lineage>
        <taxon>Bacteria</taxon>
        <taxon>Pseudomonadati</taxon>
        <taxon>Pseudomonadota</taxon>
        <taxon>Alphaproteobacteria</taxon>
        <taxon>Hyphomicrobiales</taxon>
        <taxon>Rhizobiaceae</taxon>
        <taxon>Hoeflea</taxon>
    </lineage>
</organism>
<comment type="caution">
    <text evidence="2">The sequence shown here is derived from an EMBL/GenBank/DDBJ whole genome shotgun (WGS) entry which is preliminary data.</text>
</comment>
<dbReference type="GO" id="GO:0016301">
    <property type="term" value="F:kinase activity"/>
    <property type="evidence" value="ECO:0007669"/>
    <property type="project" value="InterPro"/>
</dbReference>
<protein>
    <submittedName>
        <fullName evidence="2">Death-on-curing protein</fullName>
    </submittedName>
</protein>
<evidence type="ECO:0000313" key="2">
    <source>
        <dbReference type="EMBL" id="PWV98180.1"/>
    </source>
</evidence>
<dbReference type="PROSITE" id="PS51459">
    <property type="entry name" value="FIDO"/>
    <property type="match status" value="1"/>
</dbReference>
<evidence type="ECO:0000259" key="1">
    <source>
        <dbReference type="PROSITE" id="PS51459"/>
    </source>
</evidence>
<dbReference type="SUPFAM" id="SSF140931">
    <property type="entry name" value="Fic-like"/>
    <property type="match status" value="1"/>
</dbReference>
<dbReference type="InterPro" id="IPR003812">
    <property type="entry name" value="Fido"/>
</dbReference>
<dbReference type="InterPro" id="IPR053737">
    <property type="entry name" value="Type_II_TA_Toxin"/>
</dbReference>
<accession>A0A317PEX6</accession>
<dbReference type="Pfam" id="PF02661">
    <property type="entry name" value="Fic"/>
    <property type="match status" value="1"/>
</dbReference>
<keyword evidence="3" id="KW-1185">Reference proteome</keyword>
<dbReference type="AlphaFoldDB" id="A0A317PEX6"/>
<dbReference type="Gene3D" id="1.20.120.1870">
    <property type="entry name" value="Fic/DOC protein, Fido domain"/>
    <property type="match status" value="1"/>
</dbReference>